<evidence type="ECO:0000259" key="5">
    <source>
        <dbReference type="SMART" id="SM00849"/>
    </source>
</evidence>
<evidence type="ECO:0000256" key="4">
    <source>
        <dbReference type="ARBA" id="ARBA00048505"/>
    </source>
</evidence>
<keyword evidence="1" id="KW-0378">Hydrolase</keyword>
<evidence type="ECO:0000313" key="6">
    <source>
        <dbReference type="EMBL" id="SFF45120.1"/>
    </source>
</evidence>
<dbReference type="Gene3D" id="3.60.15.10">
    <property type="entry name" value="Ribonuclease Z/Hydroxyacylglutathione hydrolase-like"/>
    <property type="match status" value="1"/>
</dbReference>
<dbReference type="SMART" id="SM00849">
    <property type="entry name" value="Lactamase_B"/>
    <property type="match status" value="1"/>
</dbReference>
<dbReference type="AlphaFoldDB" id="A0A1I2ITS3"/>
<evidence type="ECO:0000256" key="1">
    <source>
        <dbReference type="ARBA" id="ARBA00022801"/>
    </source>
</evidence>
<dbReference type="RefSeq" id="WP_046234542.1">
    <property type="nucleotide sequence ID" value="NZ_FONN01000041.1"/>
</dbReference>
<feature type="domain" description="Metallo-beta-lactamase" evidence="5">
    <location>
        <begin position="7"/>
        <end position="208"/>
    </location>
</feature>
<name>A0A1I2ITS3_9BACL</name>
<comment type="catalytic activity">
    <reaction evidence="2">
        <text>3',5'-cyclic CMP + H2O = CMP + H(+)</text>
        <dbReference type="Rhea" id="RHEA:72675"/>
        <dbReference type="ChEBI" id="CHEBI:15377"/>
        <dbReference type="ChEBI" id="CHEBI:15378"/>
        <dbReference type="ChEBI" id="CHEBI:58003"/>
        <dbReference type="ChEBI" id="CHEBI:60377"/>
    </reaction>
    <physiologicalReaction direction="left-to-right" evidence="2">
        <dbReference type="Rhea" id="RHEA:72676"/>
    </physiologicalReaction>
</comment>
<protein>
    <submittedName>
        <fullName evidence="6">L-ascorbate metabolism protein UlaG, beta-lactamase superfamily</fullName>
    </submittedName>
</protein>
<proteinExistence type="predicted"/>
<dbReference type="InterPro" id="IPR050114">
    <property type="entry name" value="UPF0173_UPF0282_UlaG_hydrolase"/>
</dbReference>
<evidence type="ECO:0000313" key="7">
    <source>
        <dbReference type="Proteomes" id="UP000183410"/>
    </source>
</evidence>
<dbReference type="PANTHER" id="PTHR43546">
    <property type="entry name" value="UPF0173 METAL-DEPENDENT HYDROLASE MJ1163-RELATED"/>
    <property type="match status" value="1"/>
</dbReference>
<dbReference type="OrthoDB" id="9805728at2"/>
<keyword evidence="7" id="KW-1185">Reference proteome</keyword>
<dbReference type="InterPro" id="IPR001279">
    <property type="entry name" value="Metallo-B-lactamas"/>
</dbReference>
<organism evidence="6 7">
    <name type="scientific">Paenibacillus algorifonticola</name>
    <dbReference type="NCBI Taxonomy" id="684063"/>
    <lineage>
        <taxon>Bacteria</taxon>
        <taxon>Bacillati</taxon>
        <taxon>Bacillota</taxon>
        <taxon>Bacilli</taxon>
        <taxon>Bacillales</taxon>
        <taxon>Paenibacillaceae</taxon>
        <taxon>Paenibacillus</taxon>
    </lineage>
</organism>
<accession>A0A1I2ITS3</accession>
<gene>
    <name evidence="6" type="ORF">SAMN04487969_14116</name>
</gene>
<evidence type="ECO:0000256" key="2">
    <source>
        <dbReference type="ARBA" id="ARBA00034221"/>
    </source>
</evidence>
<dbReference type="SUPFAM" id="SSF56281">
    <property type="entry name" value="Metallo-hydrolase/oxidoreductase"/>
    <property type="match status" value="1"/>
</dbReference>
<reference evidence="7" key="1">
    <citation type="submission" date="2016-10" db="EMBL/GenBank/DDBJ databases">
        <authorList>
            <person name="Varghese N."/>
            <person name="Submissions S."/>
        </authorList>
    </citation>
    <scope>NUCLEOTIDE SEQUENCE [LARGE SCALE GENOMIC DNA]</scope>
    <source>
        <strain evidence="7">CGMCC 1.10223</strain>
    </source>
</reference>
<dbReference type="Pfam" id="PF12706">
    <property type="entry name" value="Lactamase_B_2"/>
    <property type="match status" value="1"/>
</dbReference>
<dbReference type="EMBL" id="FONN01000041">
    <property type="protein sequence ID" value="SFF45120.1"/>
    <property type="molecule type" value="Genomic_DNA"/>
</dbReference>
<dbReference type="InterPro" id="IPR036866">
    <property type="entry name" value="RibonucZ/Hydroxyglut_hydro"/>
</dbReference>
<dbReference type="PANTHER" id="PTHR43546:SF9">
    <property type="entry name" value="L-ASCORBATE-6-PHOSPHATE LACTONASE ULAG-RELATED"/>
    <property type="match status" value="1"/>
</dbReference>
<sequence>MKIQQIRNATIVIEYAGYKFLVDPFLAEKGTYPPFSYSIREDRNPLVDLPVSIESLLSNLDAVILTHLHLDHYDDVAKKIIPKDIKMFVQNQEDADIVQKDSFTNVEVLQEDTAFNGIQLVKTTGEHGRGELLKMTGLVCGVVFKHSSEKTLYVAGDTVWYEAIHEVITTYKPDVIVVNGGDNQILQMGSLVMEKDDIYEVYKVAPNVKIISVHMEAVNHWGLSREELKNFVDEKGISDNVFVPEDGDSYTI</sequence>
<evidence type="ECO:0000256" key="3">
    <source>
        <dbReference type="ARBA" id="ARBA00034301"/>
    </source>
</evidence>
<dbReference type="GO" id="GO:0016787">
    <property type="term" value="F:hydrolase activity"/>
    <property type="evidence" value="ECO:0007669"/>
    <property type="project" value="UniProtKB-KW"/>
</dbReference>
<dbReference type="Proteomes" id="UP000183410">
    <property type="component" value="Unassembled WGS sequence"/>
</dbReference>
<comment type="catalytic activity">
    <reaction evidence="4">
        <text>3',5'-cyclic UMP + H2O = UMP + H(+)</text>
        <dbReference type="Rhea" id="RHEA:70575"/>
        <dbReference type="ChEBI" id="CHEBI:15377"/>
        <dbReference type="ChEBI" id="CHEBI:15378"/>
        <dbReference type="ChEBI" id="CHEBI:57865"/>
        <dbReference type="ChEBI" id="CHEBI:184387"/>
    </reaction>
    <physiologicalReaction direction="left-to-right" evidence="4">
        <dbReference type="Rhea" id="RHEA:70576"/>
    </physiologicalReaction>
</comment>
<comment type="function">
    <text evidence="3">Counteracts the endogenous Pycsar antiviral defense system. Phosphodiesterase that enables metal-dependent hydrolysis of host cyclic nucleotide Pycsar defense signals such as cCMP and cUMP.</text>
</comment>